<sequence length="57" mass="6192">MLTYDALNSSEKTKTANQASDSYISVDVVSIMPAAQLDQEEQRAIEDDQVGKEGKTA</sequence>
<name>A0A8S2NWB6_9BILA</name>
<evidence type="ECO:0000313" key="3">
    <source>
        <dbReference type="Proteomes" id="UP000681722"/>
    </source>
</evidence>
<dbReference type="Proteomes" id="UP000681722">
    <property type="component" value="Unassembled WGS sequence"/>
</dbReference>
<comment type="caution">
    <text evidence="2">The sequence shown here is derived from an EMBL/GenBank/DDBJ whole genome shotgun (WGS) entry which is preliminary data.</text>
</comment>
<feature type="compositionally biased region" description="Polar residues" evidence="1">
    <location>
        <begin position="1"/>
        <end position="19"/>
    </location>
</feature>
<evidence type="ECO:0000313" key="2">
    <source>
        <dbReference type="EMBL" id="CAF4015048.1"/>
    </source>
</evidence>
<feature type="non-terminal residue" evidence="2">
    <location>
        <position position="57"/>
    </location>
</feature>
<feature type="region of interest" description="Disordered" evidence="1">
    <location>
        <begin position="1"/>
        <end position="20"/>
    </location>
</feature>
<accession>A0A8S2NWB6</accession>
<organism evidence="2 3">
    <name type="scientific">Didymodactylos carnosus</name>
    <dbReference type="NCBI Taxonomy" id="1234261"/>
    <lineage>
        <taxon>Eukaryota</taxon>
        <taxon>Metazoa</taxon>
        <taxon>Spiralia</taxon>
        <taxon>Gnathifera</taxon>
        <taxon>Rotifera</taxon>
        <taxon>Eurotatoria</taxon>
        <taxon>Bdelloidea</taxon>
        <taxon>Philodinida</taxon>
        <taxon>Philodinidae</taxon>
        <taxon>Didymodactylos</taxon>
    </lineage>
</organism>
<dbReference type="EMBL" id="CAJOBC010013209">
    <property type="protein sequence ID" value="CAF4015048.1"/>
    <property type="molecule type" value="Genomic_DNA"/>
</dbReference>
<evidence type="ECO:0000256" key="1">
    <source>
        <dbReference type="SAM" id="MobiDB-lite"/>
    </source>
</evidence>
<proteinExistence type="predicted"/>
<gene>
    <name evidence="2" type="ORF">SRO942_LOCUS26055</name>
</gene>
<protein>
    <submittedName>
        <fullName evidence="2">Uncharacterized protein</fullName>
    </submittedName>
</protein>
<dbReference type="AlphaFoldDB" id="A0A8S2NWB6"/>
<reference evidence="2" key="1">
    <citation type="submission" date="2021-02" db="EMBL/GenBank/DDBJ databases">
        <authorList>
            <person name="Nowell W R."/>
        </authorList>
    </citation>
    <scope>NUCLEOTIDE SEQUENCE</scope>
</reference>